<dbReference type="RefSeq" id="WP_045829567.1">
    <property type="nucleotide sequence ID" value="NZ_JZRB01000021.1"/>
</dbReference>
<sequence>MARKLMFCGVSALAMASAPLAQAQESKPGGFSLGLGVAWSPSPYRSYDNKAWPLPMASYEGKRFFLRGPSFGARLFQGGNNGLSVVLSPIGNRFRAEDTHDPRLRRLEDRDLSAQLGLQWLTHGDWGRLTVAAQREVTGHGGGHVFDANYAYPMPFGRSVVLIPMVGAAYTNRKLNDYYYGISRKEALRSGLPAYRSDWATAPYAGATAMIRLGERWSVLASFRYSRLPDAVSDSPMVDADSTLAYSAALMYRF</sequence>
<comment type="subcellular location">
    <subcellularLocation>
        <location evidence="1">Cell outer membrane</location>
    </subcellularLocation>
</comment>
<proteinExistence type="inferred from homology"/>
<accession>A0A0F3KS74</accession>
<dbReference type="AlphaFoldDB" id="A0A0F3KS74"/>
<protein>
    <recommendedName>
        <fullName evidence="9">Outer membrane protein</fullName>
    </recommendedName>
</protein>
<dbReference type="PANTHER" id="PTHR38776">
    <property type="entry name" value="MLTA-INTERACTING PROTEIN-RELATED"/>
    <property type="match status" value="1"/>
</dbReference>
<feature type="chain" id="PRO_5002463269" description="Outer membrane protein" evidence="6">
    <location>
        <begin position="24"/>
        <end position="254"/>
    </location>
</feature>
<feature type="signal peptide" evidence="6">
    <location>
        <begin position="1"/>
        <end position="23"/>
    </location>
</feature>
<gene>
    <name evidence="7" type="ORF">VI08_10710</name>
</gene>
<reference evidence="7 8" key="1">
    <citation type="submission" date="2015-03" db="EMBL/GenBank/DDBJ databases">
        <title>Draft genome sequence of Luteibacter yeojuensis strain SU11.</title>
        <authorList>
            <person name="Sulaiman J."/>
            <person name="Priya K."/>
            <person name="Chan K.-G."/>
        </authorList>
    </citation>
    <scope>NUCLEOTIDE SEQUENCE [LARGE SCALE GENOMIC DNA]</scope>
    <source>
        <strain evidence="7 8">SU11</strain>
    </source>
</reference>
<comment type="caution">
    <text evidence="7">The sequence shown here is derived from an EMBL/GenBank/DDBJ whole genome shotgun (WGS) entry which is preliminary data.</text>
</comment>
<organism evidence="7 8">
    <name type="scientific">Luteibacter yeojuensis</name>
    <dbReference type="NCBI Taxonomy" id="345309"/>
    <lineage>
        <taxon>Bacteria</taxon>
        <taxon>Pseudomonadati</taxon>
        <taxon>Pseudomonadota</taxon>
        <taxon>Gammaproteobacteria</taxon>
        <taxon>Lysobacterales</taxon>
        <taxon>Rhodanobacteraceae</taxon>
        <taxon>Luteibacter</taxon>
    </lineage>
</organism>
<evidence type="ECO:0000256" key="2">
    <source>
        <dbReference type="ARBA" id="ARBA00005722"/>
    </source>
</evidence>
<evidence type="ECO:0000313" key="8">
    <source>
        <dbReference type="Proteomes" id="UP000033651"/>
    </source>
</evidence>
<dbReference type="GO" id="GO:0009279">
    <property type="term" value="C:cell outer membrane"/>
    <property type="evidence" value="ECO:0007669"/>
    <property type="project" value="UniProtKB-SubCell"/>
</dbReference>
<comment type="similarity">
    <text evidence="2">Belongs to the MipA/OmpV family.</text>
</comment>
<evidence type="ECO:0000256" key="3">
    <source>
        <dbReference type="ARBA" id="ARBA00022729"/>
    </source>
</evidence>
<keyword evidence="5" id="KW-0998">Cell outer membrane</keyword>
<evidence type="ECO:0000256" key="6">
    <source>
        <dbReference type="SAM" id="SignalP"/>
    </source>
</evidence>
<evidence type="ECO:0000313" key="7">
    <source>
        <dbReference type="EMBL" id="KJV33822.1"/>
    </source>
</evidence>
<keyword evidence="4" id="KW-0472">Membrane</keyword>
<dbReference type="Proteomes" id="UP000033651">
    <property type="component" value="Unassembled WGS sequence"/>
</dbReference>
<dbReference type="PANTHER" id="PTHR38776:SF1">
    <property type="entry name" value="MLTA-INTERACTING PROTEIN-RELATED"/>
    <property type="match status" value="1"/>
</dbReference>
<keyword evidence="8" id="KW-1185">Reference proteome</keyword>
<evidence type="ECO:0000256" key="5">
    <source>
        <dbReference type="ARBA" id="ARBA00023237"/>
    </source>
</evidence>
<dbReference type="PATRIC" id="fig|345309.4.peg.1481"/>
<dbReference type="EMBL" id="JZRB01000021">
    <property type="protein sequence ID" value="KJV33822.1"/>
    <property type="molecule type" value="Genomic_DNA"/>
</dbReference>
<keyword evidence="3 6" id="KW-0732">Signal</keyword>
<name>A0A0F3KS74_9GAMM</name>
<evidence type="ECO:0000256" key="1">
    <source>
        <dbReference type="ARBA" id="ARBA00004442"/>
    </source>
</evidence>
<dbReference type="Pfam" id="PF06629">
    <property type="entry name" value="MipA"/>
    <property type="match status" value="1"/>
</dbReference>
<dbReference type="InterPro" id="IPR010583">
    <property type="entry name" value="MipA"/>
</dbReference>
<dbReference type="GO" id="GO:0009252">
    <property type="term" value="P:peptidoglycan biosynthetic process"/>
    <property type="evidence" value="ECO:0007669"/>
    <property type="project" value="TreeGrafter"/>
</dbReference>
<evidence type="ECO:0000256" key="4">
    <source>
        <dbReference type="ARBA" id="ARBA00023136"/>
    </source>
</evidence>
<evidence type="ECO:0008006" key="9">
    <source>
        <dbReference type="Google" id="ProtNLM"/>
    </source>
</evidence>